<dbReference type="PANTHER" id="PTHR47810">
    <property type="entry name" value="DNA LIGASE"/>
    <property type="match status" value="1"/>
</dbReference>
<dbReference type="InterPro" id="IPR012340">
    <property type="entry name" value="NA-bd_OB-fold"/>
</dbReference>
<keyword evidence="3" id="KW-0235">DNA replication</keyword>
<dbReference type="AlphaFoldDB" id="A0A1E7ZAG8"/>
<dbReference type="Gene3D" id="3.30.470.30">
    <property type="entry name" value="DNA ligase/mRNA capping enzyme"/>
    <property type="match status" value="1"/>
</dbReference>
<keyword evidence="10" id="KW-1185">Reference proteome</keyword>
<dbReference type="GO" id="GO:0006260">
    <property type="term" value="P:DNA replication"/>
    <property type="evidence" value="ECO:0007669"/>
    <property type="project" value="UniProtKB-KW"/>
</dbReference>
<dbReference type="RefSeq" id="WP_070126058.1">
    <property type="nucleotide sequence ID" value="NZ_MDHN01000029.1"/>
</dbReference>
<keyword evidence="4" id="KW-0227">DNA damage</keyword>
<evidence type="ECO:0000256" key="1">
    <source>
        <dbReference type="ARBA" id="ARBA00001968"/>
    </source>
</evidence>
<evidence type="ECO:0000256" key="4">
    <source>
        <dbReference type="ARBA" id="ARBA00022763"/>
    </source>
</evidence>
<dbReference type="InterPro" id="IPR050326">
    <property type="entry name" value="NAD_dep_DNA_ligaseB"/>
</dbReference>
<dbReference type="STRING" id="1656094.BFC18_14720"/>
<keyword evidence="2 9" id="KW-0436">Ligase</keyword>
<dbReference type="InterPro" id="IPR029319">
    <property type="entry name" value="DNA_ligase_OB"/>
</dbReference>
<sequence length="280" mass="31911">MLTIFFTILLALTLPAELAAAPLQLPKTYNQHDNLNISNYLISEKLDGIRARWTGSELLTRNGNRIHAPVWFTQNWPAEPLDGELWTKRNDFQRIASIVLSETPDARWRDVRLMVFDSPASNAPFAKRVEQMKRIINKTESQTLQLIPQFTVSSEAEFEQRLDEVVKAGGEGLMLHHREARYQDGRSEYLLKAKRFEDDEARVIEYLPGKGKYAGMMGSLLVEGRSGLQFKIGSGFTNAERLNPPPIGSWVTYKFYGKTKKGLPRFASFMHVRPAADRPQ</sequence>
<evidence type="ECO:0000256" key="7">
    <source>
        <dbReference type="SAM" id="SignalP"/>
    </source>
</evidence>
<accession>A0A1E7ZAG8</accession>
<name>A0A1E7ZAG8_9ALTE</name>
<dbReference type="OrthoDB" id="9782700at2"/>
<dbReference type="Proteomes" id="UP000175691">
    <property type="component" value="Unassembled WGS sequence"/>
</dbReference>
<reference evidence="9 10" key="1">
    <citation type="submission" date="2016-08" db="EMBL/GenBank/DDBJ databases">
        <authorList>
            <person name="Seilhamer J.J."/>
        </authorList>
    </citation>
    <scope>NUCLEOTIDE SEQUENCE [LARGE SCALE GENOMIC DNA]</scope>
    <source>
        <strain evidence="9 10">KCTC 42603</strain>
    </source>
</reference>
<comment type="cofactor">
    <cofactor evidence="1">
        <name>a divalent metal cation</name>
        <dbReference type="ChEBI" id="CHEBI:60240"/>
    </cofactor>
</comment>
<dbReference type="SUPFAM" id="SSF50249">
    <property type="entry name" value="Nucleic acid-binding proteins"/>
    <property type="match status" value="1"/>
</dbReference>
<dbReference type="EMBL" id="MDHN01000029">
    <property type="protein sequence ID" value="OFC70414.1"/>
    <property type="molecule type" value="Genomic_DNA"/>
</dbReference>
<dbReference type="GO" id="GO:0006281">
    <property type="term" value="P:DNA repair"/>
    <property type="evidence" value="ECO:0007669"/>
    <property type="project" value="UniProtKB-KW"/>
</dbReference>
<keyword evidence="5" id="KW-0234">DNA repair</keyword>
<dbReference type="Gene3D" id="2.40.50.140">
    <property type="entry name" value="Nucleic acid-binding proteins"/>
    <property type="match status" value="1"/>
</dbReference>
<dbReference type="Pfam" id="PF01068">
    <property type="entry name" value="DNA_ligase_A_M"/>
    <property type="match status" value="1"/>
</dbReference>
<dbReference type="NCBIfam" id="NF006592">
    <property type="entry name" value="PRK09125.1"/>
    <property type="match status" value="1"/>
</dbReference>
<evidence type="ECO:0000313" key="9">
    <source>
        <dbReference type="EMBL" id="OFC70414.1"/>
    </source>
</evidence>
<protein>
    <submittedName>
        <fullName evidence="9">DNA ligase</fullName>
    </submittedName>
</protein>
<evidence type="ECO:0000313" key="10">
    <source>
        <dbReference type="Proteomes" id="UP000175691"/>
    </source>
</evidence>
<proteinExistence type="predicted"/>
<feature type="chain" id="PRO_5009209582" evidence="7">
    <location>
        <begin position="20"/>
        <end position="280"/>
    </location>
</feature>
<dbReference type="GO" id="GO:0005524">
    <property type="term" value="F:ATP binding"/>
    <property type="evidence" value="ECO:0007669"/>
    <property type="project" value="InterPro"/>
</dbReference>
<dbReference type="CDD" id="cd07896">
    <property type="entry name" value="Adenylation_kDNA_ligase_like"/>
    <property type="match status" value="1"/>
</dbReference>
<evidence type="ECO:0000256" key="2">
    <source>
        <dbReference type="ARBA" id="ARBA00022598"/>
    </source>
</evidence>
<dbReference type="GO" id="GO:0006310">
    <property type="term" value="P:DNA recombination"/>
    <property type="evidence" value="ECO:0007669"/>
    <property type="project" value="InterPro"/>
</dbReference>
<keyword evidence="7" id="KW-0732">Signal</keyword>
<evidence type="ECO:0000259" key="8">
    <source>
        <dbReference type="PROSITE" id="PS50160"/>
    </source>
</evidence>
<dbReference type="PANTHER" id="PTHR47810:SF1">
    <property type="entry name" value="DNA LIGASE B"/>
    <property type="match status" value="1"/>
</dbReference>
<evidence type="ECO:0000256" key="6">
    <source>
        <dbReference type="ARBA" id="ARBA00034003"/>
    </source>
</evidence>
<feature type="signal peptide" evidence="7">
    <location>
        <begin position="1"/>
        <end position="19"/>
    </location>
</feature>
<dbReference type="PROSITE" id="PS50160">
    <property type="entry name" value="DNA_LIGASE_A3"/>
    <property type="match status" value="1"/>
</dbReference>
<organism evidence="9 10">
    <name type="scientific">Alteromonas confluentis</name>
    <dbReference type="NCBI Taxonomy" id="1656094"/>
    <lineage>
        <taxon>Bacteria</taxon>
        <taxon>Pseudomonadati</taxon>
        <taxon>Pseudomonadota</taxon>
        <taxon>Gammaproteobacteria</taxon>
        <taxon>Alteromonadales</taxon>
        <taxon>Alteromonadaceae</taxon>
        <taxon>Alteromonas/Salinimonas group</taxon>
        <taxon>Alteromonas</taxon>
    </lineage>
</organism>
<dbReference type="SUPFAM" id="SSF56091">
    <property type="entry name" value="DNA ligase/mRNA capping enzyme, catalytic domain"/>
    <property type="match status" value="1"/>
</dbReference>
<dbReference type="InterPro" id="IPR012310">
    <property type="entry name" value="DNA_ligase_ATP-dep_cent"/>
</dbReference>
<comment type="caution">
    <text evidence="9">The sequence shown here is derived from an EMBL/GenBank/DDBJ whole genome shotgun (WGS) entry which is preliminary data.</text>
</comment>
<evidence type="ECO:0000256" key="5">
    <source>
        <dbReference type="ARBA" id="ARBA00023204"/>
    </source>
</evidence>
<dbReference type="Gene3D" id="3.30.1490.70">
    <property type="match status" value="1"/>
</dbReference>
<gene>
    <name evidence="9" type="ORF">BFC18_14720</name>
</gene>
<feature type="domain" description="ATP-dependent DNA ligase family profile" evidence="8">
    <location>
        <begin position="113"/>
        <end position="226"/>
    </location>
</feature>
<dbReference type="GO" id="GO:0003910">
    <property type="term" value="F:DNA ligase (ATP) activity"/>
    <property type="evidence" value="ECO:0007669"/>
    <property type="project" value="UniProtKB-EC"/>
</dbReference>
<dbReference type="Pfam" id="PF14743">
    <property type="entry name" value="DNA_ligase_OB_2"/>
    <property type="match status" value="1"/>
</dbReference>
<evidence type="ECO:0000256" key="3">
    <source>
        <dbReference type="ARBA" id="ARBA00022705"/>
    </source>
</evidence>
<comment type="catalytic activity">
    <reaction evidence="6">
        <text>ATP + (deoxyribonucleotide)n-3'-hydroxyl + 5'-phospho-(deoxyribonucleotide)m = (deoxyribonucleotide)n+m + AMP + diphosphate.</text>
        <dbReference type="EC" id="6.5.1.1"/>
    </reaction>
</comment>
<dbReference type="CDD" id="cd08041">
    <property type="entry name" value="OBF_kDNA_ligase_like"/>
    <property type="match status" value="1"/>
</dbReference>